<name>A0A419V6I6_9BACL</name>
<dbReference type="InterPro" id="IPR005814">
    <property type="entry name" value="Aminotrans_3"/>
</dbReference>
<dbReference type="GO" id="GO:0003992">
    <property type="term" value="F:N2-acetyl-L-ornithine:2-oxoglutarate 5-aminotransferase activity"/>
    <property type="evidence" value="ECO:0007669"/>
    <property type="project" value="UniProtKB-UniRule"/>
</dbReference>
<dbReference type="SUPFAM" id="SSF53383">
    <property type="entry name" value="PLP-dependent transferases"/>
    <property type="match status" value="1"/>
</dbReference>
<dbReference type="PIRSF" id="PIRSF000521">
    <property type="entry name" value="Transaminase_4ab_Lys_Orn"/>
    <property type="match status" value="1"/>
</dbReference>
<dbReference type="GO" id="GO:0005737">
    <property type="term" value="C:cytoplasm"/>
    <property type="evidence" value="ECO:0007669"/>
    <property type="project" value="UniProtKB-SubCell"/>
</dbReference>
<dbReference type="Pfam" id="PF00202">
    <property type="entry name" value="Aminotran_3"/>
    <property type="match status" value="1"/>
</dbReference>
<feature type="binding site" evidence="5">
    <location>
        <begin position="218"/>
        <end position="221"/>
    </location>
    <ligand>
        <name>pyridoxal 5'-phosphate</name>
        <dbReference type="ChEBI" id="CHEBI:597326"/>
    </ligand>
</feature>
<comment type="similarity">
    <text evidence="5">Belongs to the class-III pyridoxal-phosphate-dependent aminotransferase family. ArgD subfamily.</text>
</comment>
<feature type="binding site" evidence="5">
    <location>
        <position position="133"/>
    </location>
    <ligand>
        <name>pyridoxal 5'-phosphate</name>
        <dbReference type="ChEBI" id="CHEBI:597326"/>
    </ligand>
</feature>
<comment type="cofactor">
    <cofactor evidence="5">
        <name>pyridoxal 5'-phosphate</name>
        <dbReference type="ChEBI" id="CHEBI:597326"/>
    </cofactor>
    <text evidence="5">Binds 1 pyridoxal phosphate per subunit.</text>
</comment>
<dbReference type="UniPathway" id="UPA00068">
    <property type="reaction ID" value="UER00109"/>
</dbReference>
<proteinExistence type="inferred from homology"/>
<evidence type="ECO:0000256" key="3">
    <source>
        <dbReference type="ARBA" id="ARBA00022679"/>
    </source>
</evidence>
<dbReference type="EC" id="2.6.1.11" evidence="5"/>
<sequence>MNSQQMKHINEDSTLFPTYKKWELTFESAEGSYITAADGKTYLDCMAGIGVVNLGHKHPAVLKSVEQQLHKGWHASNFFQYDGQEKTAQLLTEHSSGDIVFFANSGTEANEAAIKLSRKYTGRTKIISFVQSFHGRTLGSMAATGQESIHQGFGPMLQGFEYLPFNDVNELESAIDEDTAAVMVEPVQGEGGVVPASPEFLKAVESLCKKNGALFVVDEVQTGIGRTGAFFAYEHAEVSPDIIVAAKGLGNGFPVGAIIGKKHLASAFGPGSHGTTFGGNPLAMAAAQATLETVISEDMAGQAAEKGAFLMEELEKKIGHSSKVKEIRGKGLMIGIELHEPAADYIMSIQKQGVLMIGAGPNVIRLLPPLTITKEELQHAVNTIASVLNTN</sequence>
<keyword evidence="1 5" id="KW-0032">Aminotransferase</keyword>
<comment type="caution">
    <text evidence="6">The sequence shown here is derived from an EMBL/GenBank/DDBJ whole genome shotgun (WGS) entry which is preliminary data.</text>
</comment>
<comment type="catalytic activity">
    <reaction evidence="5">
        <text>N(2)-acetyl-L-ornithine + 2-oxoglutarate = N-acetyl-L-glutamate 5-semialdehyde + L-glutamate</text>
        <dbReference type="Rhea" id="RHEA:18049"/>
        <dbReference type="ChEBI" id="CHEBI:16810"/>
        <dbReference type="ChEBI" id="CHEBI:29123"/>
        <dbReference type="ChEBI" id="CHEBI:29985"/>
        <dbReference type="ChEBI" id="CHEBI:57805"/>
        <dbReference type="EC" id="2.6.1.11"/>
    </reaction>
</comment>
<dbReference type="NCBIfam" id="NF002325">
    <property type="entry name" value="PRK01278.1"/>
    <property type="match status" value="1"/>
</dbReference>
<dbReference type="InterPro" id="IPR049704">
    <property type="entry name" value="Aminotrans_3_PPA_site"/>
</dbReference>
<evidence type="ECO:0000313" key="7">
    <source>
        <dbReference type="Proteomes" id="UP000285120"/>
    </source>
</evidence>
<evidence type="ECO:0000256" key="2">
    <source>
        <dbReference type="ARBA" id="ARBA00022605"/>
    </source>
</evidence>
<evidence type="ECO:0000313" key="6">
    <source>
        <dbReference type="EMBL" id="RKD75604.1"/>
    </source>
</evidence>
<dbReference type="AlphaFoldDB" id="A0A419V6I6"/>
<comment type="subcellular location">
    <subcellularLocation>
        <location evidence="5">Cytoplasm</location>
    </subcellularLocation>
</comment>
<evidence type="ECO:0000256" key="1">
    <source>
        <dbReference type="ARBA" id="ARBA00022576"/>
    </source>
</evidence>
<dbReference type="InterPro" id="IPR050103">
    <property type="entry name" value="Class-III_PLP-dep_AT"/>
</dbReference>
<dbReference type="HAMAP" id="MF_01107">
    <property type="entry name" value="ArgD_aminotrans_3"/>
    <property type="match status" value="1"/>
</dbReference>
<dbReference type="RefSeq" id="WP_245960931.1">
    <property type="nucleotide sequence ID" value="NZ_RAPK01000007.1"/>
</dbReference>
<feature type="binding site" evidence="5">
    <location>
        <position position="136"/>
    </location>
    <ligand>
        <name>N(2)-acetyl-L-ornithine</name>
        <dbReference type="ChEBI" id="CHEBI:57805"/>
    </ligand>
</feature>
<evidence type="ECO:0000256" key="5">
    <source>
        <dbReference type="HAMAP-Rule" id="MF_01107"/>
    </source>
</evidence>
<dbReference type="Proteomes" id="UP000285120">
    <property type="component" value="Unassembled WGS sequence"/>
</dbReference>
<dbReference type="InterPro" id="IPR015422">
    <property type="entry name" value="PyrdxlP-dep_Trfase_small"/>
</dbReference>
<protein>
    <recommendedName>
        <fullName evidence="5">Acetylornithine aminotransferase</fullName>
        <shortName evidence="5">ACOAT</shortName>
        <ecNumber evidence="5">2.6.1.11</ecNumber>
    </recommendedName>
</protein>
<dbReference type="NCBIfam" id="TIGR00707">
    <property type="entry name" value="argD"/>
    <property type="match status" value="1"/>
</dbReference>
<dbReference type="FunFam" id="3.40.640.10:FF:000004">
    <property type="entry name" value="Acetylornithine aminotransferase"/>
    <property type="match status" value="1"/>
</dbReference>
<comment type="pathway">
    <text evidence="5">Amino-acid biosynthesis; L-arginine biosynthesis; N(2)-acetyl-L-ornithine from L-glutamate: step 4/4.</text>
</comment>
<dbReference type="Gene3D" id="3.90.1150.10">
    <property type="entry name" value="Aspartate Aminotransferase, domain 1"/>
    <property type="match status" value="1"/>
</dbReference>
<dbReference type="Gene3D" id="3.40.640.10">
    <property type="entry name" value="Type I PLP-dependent aspartate aminotransferase-like (Major domain)"/>
    <property type="match status" value="1"/>
</dbReference>
<keyword evidence="5" id="KW-0055">Arginine biosynthesis</keyword>
<dbReference type="PANTHER" id="PTHR11986">
    <property type="entry name" value="AMINOTRANSFERASE CLASS III"/>
    <property type="match status" value="1"/>
</dbReference>
<feature type="binding site" evidence="5">
    <location>
        <begin position="106"/>
        <end position="107"/>
    </location>
    <ligand>
        <name>pyridoxal 5'-phosphate</name>
        <dbReference type="ChEBI" id="CHEBI:597326"/>
    </ligand>
</feature>
<dbReference type="GO" id="GO:0006526">
    <property type="term" value="P:L-arginine biosynthetic process"/>
    <property type="evidence" value="ECO:0007669"/>
    <property type="project" value="UniProtKB-UniRule"/>
</dbReference>
<dbReference type="InterPro" id="IPR004636">
    <property type="entry name" value="AcOrn/SuccOrn_fam"/>
</dbReference>
<dbReference type="CDD" id="cd00610">
    <property type="entry name" value="OAT_like"/>
    <property type="match status" value="1"/>
</dbReference>
<keyword evidence="2 5" id="KW-0028">Amino-acid biosynthesis</keyword>
<feature type="binding site" evidence="5">
    <location>
        <position position="276"/>
    </location>
    <ligand>
        <name>pyridoxal 5'-phosphate</name>
        <dbReference type="ChEBI" id="CHEBI:597326"/>
    </ligand>
</feature>
<keyword evidence="5" id="KW-0963">Cytoplasm</keyword>
<feature type="modified residue" description="N6-(pyridoxal phosphate)lysine" evidence="5">
    <location>
        <position position="247"/>
    </location>
</feature>
<reference evidence="6 7" key="1">
    <citation type="submission" date="2018-09" db="EMBL/GenBank/DDBJ databases">
        <title>Genomic Encyclopedia of Archaeal and Bacterial Type Strains, Phase II (KMG-II): from individual species to whole genera.</title>
        <authorList>
            <person name="Goeker M."/>
        </authorList>
    </citation>
    <scope>NUCLEOTIDE SEQUENCE [LARGE SCALE GENOMIC DNA]</scope>
    <source>
        <strain evidence="6 7">DSM 17008</strain>
    </source>
</reference>
<comment type="subunit">
    <text evidence="5">Homodimer.</text>
</comment>
<dbReference type="InterPro" id="IPR015421">
    <property type="entry name" value="PyrdxlP-dep_Trfase_major"/>
</dbReference>
<accession>A0A419V6I6</accession>
<dbReference type="PROSITE" id="PS00600">
    <property type="entry name" value="AA_TRANSFER_CLASS_3"/>
    <property type="match status" value="1"/>
</dbReference>
<dbReference type="GO" id="GO:0030170">
    <property type="term" value="F:pyridoxal phosphate binding"/>
    <property type="evidence" value="ECO:0007669"/>
    <property type="project" value="InterPro"/>
</dbReference>
<organism evidence="6 7">
    <name type="scientific">Sinobaca qinghaiensis</name>
    <dbReference type="NCBI Taxonomy" id="342944"/>
    <lineage>
        <taxon>Bacteria</taxon>
        <taxon>Bacillati</taxon>
        <taxon>Bacillota</taxon>
        <taxon>Bacilli</taxon>
        <taxon>Bacillales</taxon>
        <taxon>Sporolactobacillaceae</taxon>
        <taxon>Sinobaca</taxon>
    </lineage>
</organism>
<keyword evidence="7" id="KW-1185">Reference proteome</keyword>
<keyword evidence="4 5" id="KW-0663">Pyridoxal phosphate</keyword>
<feature type="binding site" evidence="5">
    <location>
        <position position="275"/>
    </location>
    <ligand>
        <name>N(2)-acetyl-L-ornithine</name>
        <dbReference type="ChEBI" id="CHEBI:57805"/>
    </ligand>
</feature>
<evidence type="ECO:0000256" key="4">
    <source>
        <dbReference type="ARBA" id="ARBA00022898"/>
    </source>
</evidence>
<dbReference type="GO" id="GO:0042802">
    <property type="term" value="F:identical protein binding"/>
    <property type="evidence" value="ECO:0007669"/>
    <property type="project" value="TreeGrafter"/>
</dbReference>
<gene>
    <name evidence="5" type="primary">argD</name>
    <name evidence="6" type="ORF">ATL39_1305</name>
</gene>
<dbReference type="EMBL" id="RAPK01000007">
    <property type="protein sequence ID" value="RKD75604.1"/>
    <property type="molecule type" value="Genomic_DNA"/>
</dbReference>
<comment type="miscellaneous">
    <text evidence="5">May also have succinyldiaminopimelate aminotransferase activity, thus carrying out the corresponding step in lysine biosynthesis.</text>
</comment>
<dbReference type="NCBIfam" id="NF002797">
    <property type="entry name" value="PRK02936.1"/>
    <property type="match status" value="1"/>
</dbReference>
<keyword evidence="3 5" id="KW-0808">Transferase</keyword>
<dbReference type="InterPro" id="IPR015424">
    <property type="entry name" value="PyrdxlP-dep_Trfase"/>
</dbReference>
<dbReference type="PANTHER" id="PTHR11986:SF79">
    <property type="entry name" value="ACETYLORNITHINE AMINOTRANSFERASE, MITOCHONDRIAL"/>
    <property type="match status" value="1"/>
</dbReference>